<keyword evidence="2" id="KW-0614">Plasmid</keyword>
<proteinExistence type="predicted"/>
<accession>A0A0K2S3K5</accession>
<protein>
    <submittedName>
        <fullName evidence="2">Uncharacterized protein</fullName>
    </submittedName>
</protein>
<dbReference type="AlphaFoldDB" id="A0A0K2S3K5"/>
<evidence type="ECO:0000256" key="1">
    <source>
        <dbReference type="SAM" id="MobiDB-lite"/>
    </source>
</evidence>
<sequence length="70" mass="7572">MLIEAVLQLGDAVEELINQLVGLLQSGGHSRGMHGVFAHGGSVSKEQDQASRKVGSRDDRLIFPVSILFR</sequence>
<name>A0A0K2S3K5_CITFR</name>
<evidence type="ECO:0000313" key="2">
    <source>
        <dbReference type="EMBL" id="BAS21676.1"/>
    </source>
</evidence>
<feature type="compositionally biased region" description="Basic and acidic residues" evidence="1">
    <location>
        <begin position="45"/>
        <end position="55"/>
    </location>
</feature>
<dbReference type="EMBL" id="AP014939">
    <property type="protein sequence ID" value="BAS21676.1"/>
    <property type="molecule type" value="Genomic_DNA"/>
</dbReference>
<organism evidence="2">
    <name type="scientific">Citrobacter freundii</name>
    <dbReference type="NCBI Taxonomy" id="546"/>
    <lineage>
        <taxon>Bacteria</taxon>
        <taxon>Pseudomonadati</taxon>
        <taxon>Pseudomonadota</taxon>
        <taxon>Gammaproteobacteria</taxon>
        <taxon>Enterobacterales</taxon>
        <taxon>Enterobacteriaceae</taxon>
        <taxon>Citrobacter</taxon>
        <taxon>Citrobacter freundii complex</taxon>
    </lineage>
</organism>
<reference evidence="2" key="1">
    <citation type="submission" date="2015-08" db="EMBL/GenBank/DDBJ databases">
        <title>Complete DNA Sequence of Pseudomonas syringae pv. actinidiae, the Causal Agent of Kiwifruit Canker Disease.</title>
        <authorList>
            <person name="Rikkerink E.H.A."/>
            <person name="Fineran P.C."/>
        </authorList>
    </citation>
    <scope>NUCLEOTIDE SEQUENCE</scope>
    <source>
        <strain evidence="2">KHM 243</strain>
        <plasmid evidence="2">pKHM-1</plasmid>
    </source>
</reference>
<geneLocation type="plasmid" evidence="2">
    <name>pKHM-1</name>
</geneLocation>
<feature type="region of interest" description="Disordered" evidence="1">
    <location>
        <begin position="35"/>
        <end position="55"/>
    </location>
</feature>